<dbReference type="InterPro" id="IPR044821">
    <property type="entry name" value="At1g28695/At4g15970-like"/>
</dbReference>
<dbReference type="PANTHER" id="PTHR46038:SF38">
    <property type="entry name" value="GLYCOSYLTRANSFERASE-RELATED"/>
    <property type="match status" value="1"/>
</dbReference>
<dbReference type="Gramene" id="ONK71885">
    <property type="protein sequence ID" value="ONK71885"/>
    <property type="gene ID" value="A4U43_C04F13380"/>
</dbReference>
<dbReference type="EMBL" id="CM007384">
    <property type="protein sequence ID" value="ONK71885.1"/>
    <property type="molecule type" value="Genomic_DNA"/>
</dbReference>
<feature type="domain" description="Nucleotide-diphospho-sugar transferase" evidence="2">
    <location>
        <begin position="38"/>
        <end position="187"/>
    </location>
</feature>
<accession>A0A5P1F0K4</accession>
<dbReference type="InterPro" id="IPR005069">
    <property type="entry name" value="Nucl-diP-sugar_transferase"/>
</dbReference>
<evidence type="ECO:0000256" key="1">
    <source>
        <dbReference type="SAM" id="MobiDB-lite"/>
    </source>
</evidence>
<dbReference type="PANTHER" id="PTHR46038">
    <property type="entry name" value="EXPRESSED PROTEIN-RELATED"/>
    <property type="match status" value="1"/>
</dbReference>
<evidence type="ECO:0000313" key="4">
    <source>
        <dbReference type="Proteomes" id="UP000243459"/>
    </source>
</evidence>
<dbReference type="Pfam" id="PF03407">
    <property type="entry name" value="Nucleotid_trans"/>
    <property type="match status" value="1"/>
</dbReference>
<feature type="region of interest" description="Disordered" evidence="1">
    <location>
        <begin position="195"/>
        <end position="258"/>
    </location>
</feature>
<organism evidence="3 4">
    <name type="scientific">Asparagus officinalis</name>
    <name type="common">Garden asparagus</name>
    <dbReference type="NCBI Taxonomy" id="4686"/>
    <lineage>
        <taxon>Eukaryota</taxon>
        <taxon>Viridiplantae</taxon>
        <taxon>Streptophyta</taxon>
        <taxon>Embryophyta</taxon>
        <taxon>Tracheophyta</taxon>
        <taxon>Spermatophyta</taxon>
        <taxon>Magnoliopsida</taxon>
        <taxon>Liliopsida</taxon>
        <taxon>Asparagales</taxon>
        <taxon>Asparagaceae</taxon>
        <taxon>Asparagoideae</taxon>
        <taxon>Asparagus</taxon>
    </lineage>
</organism>
<protein>
    <recommendedName>
        <fullName evidence="2">Nucleotide-diphospho-sugar transferase domain-containing protein</fullName>
    </recommendedName>
</protein>
<reference evidence="4" key="1">
    <citation type="journal article" date="2017" name="Nat. Commun.">
        <title>The asparagus genome sheds light on the origin and evolution of a young Y chromosome.</title>
        <authorList>
            <person name="Harkess A."/>
            <person name="Zhou J."/>
            <person name="Xu C."/>
            <person name="Bowers J.E."/>
            <person name="Van der Hulst R."/>
            <person name="Ayyampalayam S."/>
            <person name="Mercati F."/>
            <person name="Riccardi P."/>
            <person name="McKain M.R."/>
            <person name="Kakrana A."/>
            <person name="Tang H."/>
            <person name="Ray J."/>
            <person name="Groenendijk J."/>
            <person name="Arikit S."/>
            <person name="Mathioni S.M."/>
            <person name="Nakano M."/>
            <person name="Shan H."/>
            <person name="Telgmann-Rauber A."/>
            <person name="Kanno A."/>
            <person name="Yue Z."/>
            <person name="Chen H."/>
            <person name="Li W."/>
            <person name="Chen Y."/>
            <person name="Xu X."/>
            <person name="Zhang Y."/>
            <person name="Luo S."/>
            <person name="Chen H."/>
            <person name="Gao J."/>
            <person name="Mao Z."/>
            <person name="Pires J.C."/>
            <person name="Luo M."/>
            <person name="Kudrna D."/>
            <person name="Wing R.A."/>
            <person name="Meyers B.C."/>
            <person name="Yi K."/>
            <person name="Kong H."/>
            <person name="Lavrijsen P."/>
            <person name="Sunseri F."/>
            <person name="Falavigna A."/>
            <person name="Ye Y."/>
            <person name="Leebens-Mack J.H."/>
            <person name="Chen G."/>
        </authorList>
    </citation>
    <scope>NUCLEOTIDE SEQUENCE [LARGE SCALE GENOMIC DNA]</scope>
    <source>
        <strain evidence="4">cv. DH0086</strain>
    </source>
</reference>
<keyword evidence="4" id="KW-1185">Reference proteome</keyword>
<name>A0A5P1F0K4_ASPOF</name>
<dbReference type="AlphaFoldDB" id="A0A5P1F0K4"/>
<evidence type="ECO:0000313" key="3">
    <source>
        <dbReference type="EMBL" id="ONK71885.1"/>
    </source>
</evidence>
<feature type="compositionally biased region" description="Basic and acidic residues" evidence="1">
    <location>
        <begin position="195"/>
        <end position="222"/>
    </location>
</feature>
<dbReference type="Proteomes" id="UP000243459">
    <property type="component" value="Chromosome 4"/>
</dbReference>
<proteinExistence type="predicted"/>
<sequence>MDDRTVIITVLNEAWALPGSIFDLFLESFHIGEQTEKLLNHLVVVARDPKAFRRCKLIHKYCFLVQTQATDFSGEKSHDYLKFRSLELLTSVLDLGYNFIYTDTDIMWLRNPISHFSNEAQITIASDYFCGNSSDQRNQAICGFLYVKSNGQTIEFFKYWIMSRTVYPNKNEQQIFNIIKQDGYATRLALEERVEGSGEREEERRERVQKKREVKDNQEDAGLKLGVGGAMRKREWERGTWSESEEEDVEGVRKRKGD</sequence>
<dbReference type="OMA" id="NEAWALP"/>
<gene>
    <name evidence="3" type="ORF">A4U43_C04F13380</name>
</gene>
<evidence type="ECO:0000259" key="2">
    <source>
        <dbReference type="Pfam" id="PF03407"/>
    </source>
</evidence>